<organism evidence="1 2">
    <name type="scientific">Streptomyces mordarskii</name>
    <dbReference type="NCBI Taxonomy" id="1226758"/>
    <lineage>
        <taxon>Bacteria</taxon>
        <taxon>Bacillati</taxon>
        <taxon>Actinomycetota</taxon>
        <taxon>Actinomycetes</taxon>
        <taxon>Kitasatosporales</taxon>
        <taxon>Streptomycetaceae</taxon>
        <taxon>Streptomyces</taxon>
    </lineage>
</organism>
<dbReference type="InterPro" id="IPR045638">
    <property type="entry name" value="DUF6409"/>
</dbReference>
<keyword evidence="2" id="KW-1185">Reference proteome</keyword>
<dbReference type="RefSeq" id="WP_346161742.1">
    <property type="nucleotide sequence ID" value="NZ_BAAABZ010000099.1"/>
</dbReference>
<sequence length="125" mass="13881">MATAVSPHPPNVLAAGTVVRCWHWVDGRNLGVRKAIVLGSYSAYDPAACYWMWFYTLGPASRDEHTVCHSFPREITTVGTVEDMSERMLAKVVAGLADFPEASAVRDRAAALVDHLRKARLTRRR</sequence>
<protein>
    <submittedName>
        <fullName evidence="1">Uncharacterized protein</fullName>
    </submittedName>
</protein>
<evidence type="ECO:0000313" key="2">
    <source>
        <dbReference type="Proteomes" id="UP001501576"/>
    </source>
</evidence>
<accession>A0ABN1EUB9</accession>
<evidence type="ECO:0000313" key="1">
    <source>
        <dbReference type="EMBL" id="GAA0574770.1"/>
    </source>
</evidence>
<dbReference type="Pfam" id="PF19947">
    <property type="entry name" value="DUF6409"/>
    <property type="match status" value="1"/>
</dbReference>
<name>A0ABN1EUB9_9ACTN</name>
<comment type="caution">
    <text evidence="1">The sequence shown here is derived from an EMBL/GenBank/DDBJ whole genome shotgun (WGS) entry which is preliminary data.</text>
</comment>
<dbReference type="Proteomes" id="UP001501576">
    <property type="component" value="Unassembled WGS sequence"/>
</dbReference>
<proteinExistence type="predicted"/>
<reference evidence="1 2" key="1">
    <citation type="journal article" date="2019" name="Int. J. Syst. Evol. Microbiol.">
        <title>The Global Catalogue of Microorganisms (GCM) 10K type strain sequencing project: providing services to taxonomists for standard genome sequencing and annotation.</title>
        <authorList>
            <consortium name="The Broad Institute Genomics Platform"/>
            <consortium name="The Broad Institute Genome Sequencing Center for Infectious Disease"/>
            <person name="Wu L."/>
            <person name="Ma J."/>
        </authorList>
    </citation>
    <scope>NUCLEOTIDE SEQUENCE [LARGE SCALE GENOMIC DNA]</scope>
    <source>
        <strain evidence="1 2">JCM 5052</strain>
    </source>
</reference>
<gene>
    <name evidence="1" type="ORF">GCM10010390_92170</name>
</gene>
<dbReference type="EMBL" id="BAAABZ010000099">
    <property type="protein sequence ID" value="GAA0574770.1"/>
    <property type="molecule type" value="Genomic_DNA"/>
</dbReference>